<feature type="transmembrane region" description="Helical" evidence="9">
    <location>
        <begin position="144"/>
        <end position="168"/>
    </location>
</feature>
<dbReference type="AlphaFoldDB" id="A0A2T0UNN0"/>
<dbReference type="InterPro" id="IPR036890">
    <property type="entry name" value="HATPase_C_sf"/>
</dbReference>
<evidence type="ECO:0000256" key="6">
    <source>
        <dbReference type="ARBA" id="ARBA00022777"/>
    </source>
</evidence>
<evidence type="ECO:0000256" key="5">
    <source>
        <dbReference type="ARBA" id="ARBA00022741"/>
    </source>
</evidence>
<evidence type="ECO:0000259" key="11">
    <source>
        <dbReference type="Pfam" id="PF07730"/>
    </source>
</evidence>
<keyword evidence="9" id="KW-1133">Transmembrane helix</keyword>
<dbReference type="InterPro" id="IPR003594">
    <property type="entry name" value="HATPase_dom"/>
</dbReference>
<dbReference type="InterPro" id="IPR050482">
    <property type="entry name" value="Sensor_HK_TwoCompSys"/>
</dbReference>
<keyword evidence="6 12" id="KW-0418">Kinase</keyword>
<feature type="domain" description="Histidine kinase/HSP90-like ATPase" evidence="10">
    <location>
        <begin position="311"/>
        <end position="400"/>
    </location>
</feature>
<dbReference type="PANTHER" id="PTHR24421:SF10">
    <property type="entry name" value="NITRATE_NITRITE SENSOR PROTEIN NARQ"/>
    <property type="match status" value="1"/>
</dbReference>
<evidence type="ECO:0000259" key="10">
    <source>
        <dbReference type="Pfam" id="PF02518"/>
    </source>
</evidence>
<feature type="domain" description="Signal transduction histidine kinase subgroup 3 dimerisation and phosphoacceptor" evidence="11">
    <location>
        <begin position="199"/>
        <end position="265"/>
    </location>
</feature>
<dbReference type="GO" id="GO:0016020">
    <property type="term" value="C:membrane"/>
    <property type="evidence" value="ECO:0007669"/>
    <property type="project" value="InterPro"/>
</dbReference>
<dbReference type="InterPro" id="IPR011712">
    <property type="entry name" value="Sig_transdc_His_kin_sub3_dim/P"/>
</dbReference>
<evidence type="ECO:0000256" key="3">
    <source>
        <dbReference type="ARBA" id="ARBA00022553"/>
    </source>
</evidence>
<dbReference type="PANTHER" id="PTHR24421">
    <property type="entry name" value="NITRATE/NITRITE SENSOR PROTEIN NARX-RELATED"/>
    <property type="match status" value="1"/>
</dbReference>
<dbReference type="Pfam" id="PF07730">
    <property type="entry name" value="HisKA_3"/>
    <property type="match status" value="1"/>
</dbReference>
<feature type="transmembrane region" description="Helical" evidence="9">
    <location>
        <begin position="84"/>
        <end position="108"/>
    </location>
</feature>
<keyword evidence="7" id="KW-0067">ATP-binding</keyword>
<organism evidence="12 13">
    <name type="scientific">Knoellia remsis</name>
    <dbReference type="NCBI Taxonomy" id="407159"/>
    <lineage>
        <taxon>Bacteria</taxon>
        <taxon>Bacillati</taxon>
        <taxon>Actinomycetota</taxon>
        <taxon>Actinomycetes</taxon>
        <taxon>Micrococcales</taxon>
        <taxon>Intrasporangiaceae</taxon>
        <taxon>Knoellia</taxon>
    </lineage>
</organism>
<dbReference type="OrthoDB" id="227596at2"/>
<keyword evidence="5" id="KW-0547">Nucleotide-binding</keyword>
<feature type="transmembrane region" description="Helical" evidence="9">
    <location>
        <begin position="57"/>
        <end position="78"/>
    </location>
</feature>
<comment type="catalytic activity">
    <reaction evidence="1">
        <text>ATP + protein L-histidine = ADP + protein N-phospho-L-histidine.</text>
        <dbReference type="EC" id="2.7.13.3"/>
    </reaction>
</comment>
<proteinExistence type="predicted"/>
<name>A0A2T0UNN0_9MICO</name>
<keyword evidence="3" id="KW-0597">Phosphoprotein</keyword>
<keyword evidence="13" id="KW-1185">Reference proteome</keyword>
<protein>
    <recommendedName>
        <fullName evidence="2">histidine kinase</fullName>
        <ecNumber evidence="2">2.7.13.3</ecNumber>
    </recommendedName>
</protein>
<dbReference type="Pfam" id="PF02518">
    <property type="entry name" value="HATPase_c"/>
    <property type="match status" value="1"/>
</dbReference>
<evidence type="ECO:0000256" key="8">
    <source>
        <dbReference type="ARBA" id="ARBA00023012"/>
    </source>
</evidence>
<gene>
    <name evidence="12" type="ORF">BCF74_109104</name>
</gene>
<feature type="transmembrane region" description="Helical" evidence="9">
    <location>
        <begin position="26"/>
        <end position="45"/>
    </location>
</feature>
<dbReference type="Gene3D" id="1.20.5.1930">
    <property type="match status" value="1"/>
</dbReference>
<dbReference type="RefSeq" id="WP_106297299.1">
    <property type="nucleotide sequence ID" value="NZ_PVTI01000009.1"/>
</dbReference>
<dbReference type="CDD" id="cd16917">
    <property type="entry name" value="HATPase_UhpB-NarQ-NarX-like"/>
    <property type="match status" value="1"/>
</dbReference>
<dbReference type="EC" id="2.7.13.3" evidence="2"/>
<evidence type="ECO:0000313" key="13">
    <source>
        <dbReference type="Proteomes" id="UP000237822"/>
    </source>
</evidence>
<dbReference type="GO" id="GO:0005524">
    <property type="term" value="F:ATP binding"/>
    <property type="evidence" value="ECO:0007669"/>
    <property type="project" value="UniProtKB-KW"/>
</dbReference>
<dbReference type="Proteomes" id="UP000237822">
    <property type="component" value="Unassembled WGS sequence"/>
</dbReference>
<comment type="caution">
    <text evidence="12">The sequence shown here is derived from an EMBL/GenBank/DDBJ whole genome shotgun (WGS) entry which is preliminary data.</text>
</comment>
<keyword evidence="4" id="KW-0808">Transferase</keyword>
<dbReference type="EMBL" id="PVTI01000009">
    <property type="protein sequence ID" value="PRY59514.1"/>
    <property type="molecule type" value="Genomic_DNA"/>
</dbReference>
<dbReference type="GO" id="GO:0046983">
    <property type="term" value="F:protein dimerization activity"/>
    <property type="evidence" value="ECO:0007669"/>
    <property type="project" value="InterPro"/>
</dbReference>
<evidence type="ECO:0000256" key="9">
    <source>
        <dbReference type="SAM" id="Phobius"/>
    </source>
</evidence>
<reference evidence="12 13" key="1">
    <citation type="submission" date="2018-03" db="EMBL/GenBank/DDBJ databases">
        <title>Genomic Encyclopedia of Archaeal and Bacterial Type Strains, Phase II (KMG-II): from individual species to whole genera.</title>
        <authorList>
            <person name="Goeker M."/>
        </authorList>
    </citation>
    <scope>NUCLEOTIDE SEQUENCE [LARGE SCALE GENOMIC DNA]</scope>
    <source>
        <strain evidence="12 13">ATCC BAA-1496</strain>
    </source>
</reference>
<keyword evidence="9" id="KW-0812">Transmembrane</keyword>
<sequence>MSAPSAPSLPPALGSDRQDGSRWATAWRYALALVISLTAWFTTAATMADAQVDDTPIFVWFVIGDLALGLVSFLLVRWRARVPATVAAVTNLLTFVSASSAGPSTWMVGSLAARQRWRDLAWVAPLAVVAGVVQERFYPGDDDLPLWASVLIGALIVGIVIAIGNAMGSQRNLMASLRDRAETAEREQQARVARAQTAERTRIAREMHDVLAHRISLVAMHAGALSYRTDLTPEEQATAARTIEENAHRALTDLREVLGVLRDPTLAGGAPEAPQPQAADIGRLVDDERSSGMRVAFEDSTRGDVPDAAARTAYRIVQEALTNARKHAAGTSVTVRLTGSEEDGLDVSIRNAAPVGNRDTVLPESGLGLIGLQERVALAGGRLRHGTDASGGFVVAAWIPWHP</sequence>
<keyword evidence="8" id="KW-0902">Two-component regulatory system</keyword>
<evidence type="ECO:0000256" key="4">
    <source>
        <dbReference type="ARBA" id="ARBA00022679"/>
    </source>
</evidence>
<dbReference type="Gene3D" id="3.30.565.10">
    <property type="entry name" value="Histidine kinase-like ATPase, C-terminal domain"/>
    <property type="match status" value="1"/>
</dbReference>
<evidence type="ECO:0000256" key="2">
    <source>
        <dbReference type="ARBA" id="ARBA00012438"/>
    </source>
</evidence>
<evidence type="ECO:0000313" key="12">
    <source>
        <dbReference type="EMBL" id="PRY59514.1"/>
    </source>
</evidence>
<evidence type="ECO:0000256" key="7">
    <source>
        <dbReference type="ARBA" id="ARBA00022840"/>
    </source>
</evidence>
<dbReference type="GO" id="GO:0000155">
    <property type="term" value="F:phosphorelay sensor kinase activity"/>
    <property type="evidence" value="ECO:0007669"/>
    <property type="project" value="InterPro"/>
</dbReference>
<evidence type="ECO:0000256" key="1">
    <source>
        <dbReference type="ARBA" id="ARBA00000085"/>
    </source>
</evidence>
<accession>A0A2T0UNN0</accession>
<dbReference type="SUPFAM" id="SSF55874">
    <property type="entry name" value="ATPase domain of HSP90 chaperone/DNA topoisomerase II/histidine kinase"/>
    <property type="match status" value="1"/>
</dbReference>
<keyword evidence="9" id="KW-0472">Membrane</keyword>